<evidence type="ECO:0000313" key="3">
    <source>
        <dbReference type="EMBL" id="VDM62468.1"/>
    </source>
</evidence>
<dbReference type="InterPro" id="IPR003124">
    <property type="entry name" value="WH2_dom"/>
</dbReference>
<feature type="region of interest" description="Disordered" evidence="1">
    <location>
        <begin position="17"/>
        <end position="177"/>
    </location>
</feature>
<keyword evidence="4" id="KW-1185">Reference proteome</keyword>
<reference evidence="5" key="1">
    <citation type="submission" date="2016-04" db="UniProtKB">
        <authorList>
            <consortium name="WormBaseParasite"/>
        </authorList>
    </citation>
    <scope>IDENTIFICATION</scope>
</reference>
<evidence type="ECO:0000313" key="4">
    <source>
        <dbReference type="Proteomes" id="UP000267027"/>
    </source>
</evidence>
<feature type="compositionally biased region" description="Polar residues" evidence="1">
    <location>
        <begin position="475"/>
        <end position="490"/>
    </location>
</feature>
<accession>A0A158PL34</accession>
<evidence type="ECO:0000256" key="1">
    <source>
        <dbReference type="SAM" id="MobiDB-lite"/>
    </source>
</evidence>
<feature type="region of interest" description="Disordered" evidence="1">
    <location>
        <begin position="362"/>
        <end position="639"/>
    </location>
</feature>
<feature type="region of interest" description="Disordered" evidence="1">
    <location>
        <begin position="199"/>
        <end position="307"/>
    </location>
</feature>
<evidence type="ECO:0000313" key="5">
    <source>
        <dbReference type="WBParaSite" id="ACOC_0001088201-mRNA-1"/>
    </source>
</evidence>
<feature type="compositionally biased region" description="Pro residues" evidence="1">
    <location>
        <begin position="108"/>
        <end position="153"/>
    </location>
</feature>
<feature type="compositionally biased region" description="Low complexity" evidence="1">
    <location>
        <begin position="579"/>
        <end position="603"/>
    </location>
</feature>
<dbReference type="Pfam" id="PF02205">
    <property type="entry name" value="WH2"/>
    <property type="match status" value="2"/>
</dbReference>
<organism evidence="5">
    <name type="scientific">Angiostrongylus costaricensis</name>
    <name type="common">Nematode worm</name>
    <dbReference type="NCBI Taxonomy" id="334426"/>
    <lineage>
        <taxon>Eukaryota</taxon>
        <taxon>Metazoa</taxon>
        <taxon>Ecdysozoa</taxon>
        <taxon>Nematoda</taxon>
        <taxon>Chromadorea</taxon>
        <taxon>Rhabditida</taxon>
        <taxon>Rhabditina</taxon>
        <taxon>Rhabditomorpha</taxon>
        <taxon>Strongyloidea</taxon>
        <taxon>Metastrongylidae</taxon>
        <taxon>Angiostrongylus</taxon>
    </lineage>
</organism>
<reference evidence="3 4" key="2">
    <citation type="submission" date="2018-11" db="EMBL/GenBank/DDBJ databases">
        <authorList>
            <consortium name="Pathogen Informatics"/>
        </authorList>
    </citation>
    <scope>NUCLEOTIDE SEQUENCE [LARGE SCALE GENOMIC DNA]</scope>
    <source>
        <strain evidence="3 4">Costa Rica</strain>
    </source>
</reference>
<dbReference type="WBParaSite" id="ACOC_0001088201-mRNA-1">
    <property type="protein sequence ID" value="ACOC_0001088201-mRNA-1"/>
    <property type="gene ID" value="ACOC_0001088201"/>
</dbReference>
<evidence type="ECO:0000259" key="2">
    <source>
        <dbReference type="Pfam" id="PF02205"/>
    </source>
</evidence>
<feature type="domain" description="WH2" evidence="2">
    <location>
        <begin position="184"/>
        <end position="205"/>
    </location>
</feature>
<feature type="compositionally biased region" description="Low complexity" evidence="1">
    <location>
        <begin position="497"/>
        <end position="512"/>
    </location>
</feature>
<dbReference type="Proteomes" id="UP000267027">
    <property type="component" value="Unassembled WGS sequence"/>
</dbReference>
<feature type="compositionally biased region" description="Polar residues" evidence="1">
    <location>
        <begin position="85"/>
        <end position="99"/>
    </location>
</feature>
<dbReference type="EMBL" id="UYYA01004565">
    <property type="protein sequence ID" value="VDM62468.1"/>
    <property type="molecule type" value="Genomic_DNA"/>
</dbReference>
<gene>
    <name evidence="3" type="ORF">ACOC_LOCUS10883</name>
</gene>
<dbReference type="STRING" id="334426.A0A158PL34"/>
<sequence length="724" mass="79025">MILLLFPRYRRDESVRQFGELGPREDPQPEIKQGFKLRPTKTVDKSKPVIIAEGEDADCIAPTKRPPPGIAPTTSLHVEEEASPASVQKSPRASPSLQASPKFEFSAHPPPPTGGEPLPPPPPPPPPFFSGSVPPPPPPPGTFGSPMLPPPPTVERSPQDRSRKSPSPFTNLGGKSPVEIDLGEFLHSIQGGVRLRKTVTNDKSGLIVDETLKQKSVQLIEPTPSTAYIPPKKDPPKRGYQRPQSPRDTSYLHSDVSEDERFLTPTGRGSEYGTPEPDESSSRSARNSPVKEEKRPTDFAFSEKSLKITREDIEQEIPSGTAAARIAAFMQNVGAEVSNGGTIQRNFRPSPLRFPINKEVNNNAGGINKPKAPSKWAPVETGGLRQPTRVNVPMDRNERAHSEVRCRSKSNLQEPTVERARTQSPVSRDIVTPANPTSATGNRRNDYPPPLPATEPPTINEIPPTPKASIASCYPYSNTDEISSKKNPSRTTEKDSPSQSPSRSPSRSSGRKAPSETKSPVQTEKKVSRSQNASPTKTEEKTSLLNSQNETSQSKTSSRTRKLSPSQNNPSRTEEKVVSPTPSQSSTSIPSPSSTSPASTSPDTTRRRTSAAFDKAKEKFSGCTDFASPPLSKDSIRRSASPLGTFNATKEKFEGKQKRMIDVPISAPWYKPSLSTTQVSELARARKVVVSMDPFSSLDPDTFRRNYRFNIDLSSDSPLSIVNR</sequence>
<name>A0A158PL34_ANGCS</name>
<dbReference type="OMA" id="KEKSPPC"/>
<feature type="domain" description="WH2" evidence="2">
    <location>
        <begin position="30"/>
        <end position="47"/>
    </location>
</feature>
<dbReference type="OrthoDB" id="5877983at2759"/>
<protein>
    <submittedName>
        <fullName evidence="5">WH2 domain-containing protein</fullName>
    </submittedName>
</protein>
<feature type="compositionally biased region" description="Polar residues" evidence="1">
    <location>
        <begin position="242"/>
        <end position="252"/>
    </location>
</feature>
<proteinExistence type="predicted"/>
<dbReference type="AlphaFoldDB" id="A0A158PL34"/>
<feature type="compositionally biased region" description="Basic and acidic residues" evidence="1">
    <location>
        <begin position="395"/>
        <end position="406"/>
    </location>
</feature>
<dbReference type="GO" id="GO:0003779">
    <property type="term" value="F:actin binding"/>
    <property type="evidence" value="ECO:0007669"/>
    <property type="project" value="InterPro"/>
</dbReference>